<dbReference type="AlphaFoldDB" id="A0A8I2B8X6"/>
<reference evidence="3" key="1">
    <citation type="submission" date="2021-03" db="EMBL/GenBank/DDBJ databases">
        <title>Isolation of Bacillus subtilis from fermented food sample.</title>
        <authorList>
            <person name="Lakshmanan V."/>
            <person name="Athira K."/>
            <person name="Rajagopal K."/>
        </authorList>
    </citation>
    <scope>NUCLEOTIDE SEQUENCE</scope>
    <source>
        <strain evidence="3">S1</strain>
    </source>
</reference>
<evidence type="ECO:0000313" key="3">
    <source>
        <dbReference type="EMBL" id="MBO3794265.1"/>
    </source>
</evidence>
<dbReference type="Proteomes" id="UP000665181">
    <property type="component" value="Unassembled WGS sequence"/>
</dbReference>
<name>A0A8I2B8X6_BACIU</name>
<accession>A0A8I2B8X6</accession>
<feature type="domain" description="SbsA Ig-like" evidence="2">
    <location>
        <begin position="5"/>
        <end position="106"/>
    </location>
</feature>
<dbReference type="EMBL" id="JAGFPW010000005">
    <property type="protein sequence ID" value="MBO3794265.1"/>
    <property type="molecule type" value="Genomic_DNA"/>
</dbReference>
<dbReference type="InterPro" id="IPR013783">
    <property type="entry name" value="Ig-like_fold"/>
</dbReference>
<dbReference type="InterPro" id="IPR032812">
    <property type="entry name" value="SbsA_Ig"/>
</dbReference>
<feature type="domain" description="SbsA Ig-like" evidence="2">
    <location>
        <begin position="270"/>
        <end position="312"/>
    </location>
</feature>
<protein>
    <submittedName>
        <fullName evidence="3">Ig-like domain-containing protein</fullName>
    </submittedName>
</protein>
<dbReference type="RefSeq" id="WP_208556250.1">
    <property type="nucleotide sequence ID" value="NZ_JAGFPW010000005.1"/>
</dbReference>
<gene>
    <name evidence="3" type="ORF">J5227_08075</name>
</gene>
<dbReference type="Gene3D" id="2.60.40.10">
    <property type="entry name" value="Immunoglobulins"/>
    <property type="match status" value="1"/>
</dbReference>
<organism evidence="3 4">
    <name type="scientific">Bacillus subtilis</name>
    <dbReference type="NCBI Taxonomy" id="1423"/>
    <lineage>
        <taxon>Bacteria</taxon>
        <taxon>Bacillati</taxon>
        <taxon>Bacillota</taxon>
        <taxon>Bacilli</taxon>
        <taxon>Bacillales</taxon>
        <taxon>Bacillaceae</taxon>
        <taxon>Bacillus</taxon>
    </lineage>
</organism>
<dbReference type="Pfam" id="PF13205">
    <property type="entry name" value="Big_5"/>
    <property type="match status" value="2"/>
</dbReference>
<keyword evidence="1" id="KW-0732">Signal</keyword>
<evidence type="ECO:0000256" key="1">
    <source>
        <dbReference type="ARBA" id="ARBA00022729"/>
    </source>
</evidence>
<sequence length="318" mass="36295">MMNIVRRTVPKHTEENIPLDQEIQLLFMVDLNKNSISSEHVILFNITQQKTEDIHFEYYSKSLKVKSVLPLEPLNHYQLKLVGGANGIKSITGQTMAETYELEFYTKDVASIKPPRIFAPTNVSIVKEHVTFELEKIREADYYELQVSQSNTFHNIIWPLNEEKVYPMSELKVTPFIEYKTGQYYARVRSVDKEGVKSAWSPTISFYYDGNPIIEEAEDPVPSEKADIKKDPEDAQTVILKANSSHSSELTQLSQLQSALSGTDENNDIRLYVKSTTPKNGSVNNNTDNLKTIVIEFTENIDPDSVNSSTCYLLEERN</sequence>
<proteinExistence type="predicted"/>
<evidence type="ECO:0000259" key="2">
    <source>
        <dbReference type="Pfam" id="PF13205"/>
    </source>
</evidence>
<evidence type="ECO:0000313" key="4">
    <source>
        <dbReference type="Proteomes" id="UP000665181"/>
    </source>
</evidence>
<comment type="caution">
    <text evidence="3">The sequence shown here is derived from an EMBL/GenBank/DDBJ whole genome shotgun (WGS) entry which is preliminary data.</text>
</comment>